<dbReference type="RefSeq" id="XP_018269042.1">
    <property type="nucleotide sequence ID" value="XM_018412861.1"/>
</dbReference>
<evidence type="ECO:0000259" key="4">
    <source>
        <dbReference type="Pfam" id="PF01073"/>
    </source>
</evidence>
<gene>
    <name evidence="5" type="ORF">RHOBADRAFT_29212</name>
</gene>
<dbReference type="GO" id="GO:0016616">
    <property type="term" value="F:oxidoreductase activity, acting on the CH-OH group of donors, NAD or NADP as acceptor"/>
    <property type="evidence" value="ECO:0007669"/>
    <property type="project" value="InterPro"/>
</dbReference>
<dbReference type="OrthoDB" id="2735536at2759"/>
<sequence>MSSDLVLVSGTTGFLGTAVTLAYLKKGYRVRGTARSSEKAQKWEKKHADQFEQGKLEWAIVKDIAAEGAFDEAIKGVTILAHTASPFHYDVKDNEKDMLIPARDGTRHALRAAQKESSVKRVVVTSSFAAVLDFNRMSPDVTFSHEDWNPATWDEAKKSDNPTYVYCASKKLAEEEAWKIAKEPETKFRLSTICPPLITGPPQQVIESLDSLNTSSGAVWGVVDAEKIPDTSFPVGTDVRDIADLHVLASTTDEGADKRFLTIAFHFDNTQIAAIARKSFPELKDRVVEAPVSEGSPHFSTDASLAEKTFGFKWISFEQSVKDTLAEILKVEKELKH</sequence>
<dbReference type="GeneID" id="28973310"/>
<dbReference type="InterPro" id="IPR002225">
    <property type="entry name" value="3Beta_OHSteriod_DH/Estase"/>
</dbReference>
<comment type="similarity">
    <text evidence="2">Belongs to the NAD(P)-dependent epimerase/dehydratase family. Dihydroflavonol-4-reductase subfamily.</text>
</comment>
<dbReference type="CDD" id="cd05227">
    <property type="entry name" value="AR_SDR_e"/>
    <property type="match status" value="1"/>
</dbReference>
<dbReference type="OMA" id="FHYDVKD"/>
<dbReference type="GO" id="GO:0006694">
    <property type="term" value="P:steroid biosynthetic process"/>
    <property type="evidence" value="ECO:0007669"/>
    <property type="project" value="InterPro"/>
</dbReference>
<proteinExistence type="inferred from homology"/>
<dbReference type="SUPFAM" id="SSF51735">
    <property type="entry name" value="NAD(P)-binding Rossmann-fold domains"/>
    <property type="match status" value="1"/>
</dbReference>
<keyword evidence="1" id="KW-0560">Oxidoreductase</keyword>
<evidence type="ECO:0000313" key="5">
    <source>
        <dbReference type="EMBL" id="KPV72993.1"/>
    </source>
</evidence>
<dbReference type="InterPro" id="IPR050425">
    <property type="entry name" value="NAD(P)_dehydrat-like"/>
</dbReference>
<keyword evidence="3" id="KW-0472">Membrane</keyword>
<dbReference type="PANTHER" id="PTHR10366:SF579">
    <property type="entry name" value="3-BETA HYDROXYSTEROID DEHYDROGENASE_ISOMERASE FAMILY PROTEIN (AFU_ORTHOLOGUE AFUA_3G02250)"/>
    <property type="match status" value="1"/>
</dbReference>
<dbReference type="Proteomes" id="UP000053890">
    <property type="component" value="Unassembled WGS sequence"/>
</dbReference>
<dbReference type="InterPro" id="IPR036291">
    <property type="entry name" value="NAD(P)-bd_dom_sf"/>
</dbReference>
<keyword evidence="3" id="KW-1133">Transmembrane helix</keyword>
<evidence type="ECO:0000313" key="6">
    <source>
        <dbReference type="Proteomes" id="UP000053890"/>
    </source>
</evidence>
<protein>
    <recommendedName>
        <fullName evidence="4">3-beta hydroxysteroid dehydrogenase/isomerase domain-containing protein</fullName>
    </recommendedName>
</protein>
<name>A0A0P9F0M3_RHOGW</name>
<evidence type="ECO:0000256" key="2">
    <source>
        <dbReference type="ARBA" id="ARBA00023445"/>
    </source>
</evidence>
<accession>A0A0P9F0M3</accession>
<dbReference type="AlphaFoldDB" id="A0A0P9F0M3"/>
<dbReference type="EMBL" id="KQ474084">
    <property type="protein sequence ID" value="KPV72993.1"/>
    <property type="molecule type" value="Genomic_DNA"/>
</dbReference>
<keyword evidence="3" id="KW-0812">Transmembrane</keyword>
<reference evidence="5 6" key="1">
    <citation type="journal article" date="2015" name="Front. Microbiol.">
        <title>Genome sequence of the plant growth promoting endophytic yeast Rhodotorula graminis WP1.</title>
        <authorList>
            <person name="Firrincieli A."/>
            <person name="Otillar R."/>
            <person name="Salamov A."/>
            <person name="Schmutz J."/>
            <person name="Khan Z."/>
            <person name="Redman R.S."/>
            <person name="Fleck N.D."/>
            <person name="Lindquist E."/>
            <person name="Grigoriev I.V."/>
            <person name="Doty S.L."/>
        </authorList>
    </citation>
    <scope>NUCLEOTIDE SEQUENCE [LARGE SCALE GENOMIC DNA]</scope>
    <source>
        <strain evidence="5 6">WP1</strain>
    </source>
</reference>
<feature type="domain" description="3-beta hydroxysteroid dehydrogenase/isomerase" evidence="4">
    <location>
        <begin position="7"/>
        <end position="251"/>
    </location>
</feature>
<evidence type="ECO:0000256" key="1">
    <source>
        <dbReference type="ARBA" id="ARBA00023002"/>
    </source>
</evidence>
<organism evidence="5 6">
    <name type="scientific">Rhodotorula graminis (strain WP1)</name>
    <dbReference type="NCBI Taxonomy" id="578459"/>
    <lineage>
        <taxon>Eukaryota</taxon>
        <taxon>Fungi</taxon>
        <taxon>Dikarya</taxon>
        <taxon>Basidiomycota</taxon>
        <taxon>Pucciniomycotina</taxon>
        <taxon>Microbotryomycetes</taxon>
        <taxon>Sporidiobolales</taxon>
        <taxon>Sporidiobolaceae</taxon>
        <taxon>Rhodotorula</taxon>
    </lineage>
</organism>
<dbReference type="PANTHER" id="PTHR10366">
    <property type="entry name" value="NAD DEPENDENT EPIMERASE/DEHYDRATASE"/>
    <property type="match status" value="1"/>
</dbReference>
<evidence type="ECO:0000256" key="3">
    <source>
        <dbReference type="SAM" id="Phobius"/>
    </source>
</evidence>
<dbReference type="Gene3D" id="3.40.50.720">
    <property type="entry name" value="NAD(P)-binding Rossmann-like Domain"/>
    <property type="match status" value="1"/>
</dbReference>
<keyword evidence="6" id="KW-1185">Reference proteome</keyword>
<dbReference type="Pfam" id="PF01073">
    <property type="entry name" value="3Beta_HSD"/>
    <property type="match status" value="1"/>
</dbReference>
<dbReference type="STRING" id="578459.A0A0P9F0M3"/>
<feature type="transmembrane region" description="Helical" evidence="3">
    <location>
        <begin position="6"/>
        <end position="24"/>
    </location>
</feature>